<gene>
    <name evidence="2" type="ORF">ABHN84_00365</name>
</gene>
<dbReference type="InterPro" id="IPR001173">
    <property type="entry name" value="Glyco_trans_2-like"/>
</dbReference>
<dbReference type="RefSeq" id="WP_347689366.1">
    <property type="nucleotide sequence ID" value="NZ_JBDPZN010000001.1"/>
</dbReference>
<sequence>MELVTVYIPTYNRSDLLARAILSVLNQSYTEVEIIVIDDNSTDDTYAVVQDFIKNDLRVKYFKNNENMGACFNRNLAIRLSTGYFLTGLDDDDYFTADRIEMFVNKWWGRDKNVIALYSNITVKEFDNFYCKRTYPEKVNVKSLYIKNDVGNQIFTTKEYLNSSCCYDVNLKSCQDLELWIKLLTKHSFSSFINVDEYTYVLDKSHPHERISSSSIEKHTKSINYIVDKYNIKGLDKNRLISQVFTYDVRSIKLSYLVKHVLLSFNLYIYLRIIKYYIFNKKSR</sequence>
<evidence type="ECO:0000313" key="3">
    <source>
        <dbReference type="Proteomes" id="UP001477278"/>
    </source>
</evidence>
<dbReference type="InterPro" id="IPR029044">
    <property type="entry name" value="Nucleotide-diphossugar_trans"/>
</dbReference>
<dbReference type="PANTHER" id="PTHR22916">
    <property type="entry name" value="GLYCOSYLTRANSFERASE"/>
    <property type="match status" value="1"/>
</dbReference>
<feature type="domain" description="Glycosyltransferase 2-like" evidence="1">
    <location>
        <begin position="5"/>
        <end position="133"/>
    </location>
</feature>
<keyword evidence="3" id="KW-1185">Reference proteome</keyword>
<evidence type="ECO:0000259" key="1">
    <source>
        <dbReference type="Pfam" id="PF00535"/>
    </source>
</evidence>
<accession>A0ABV0FMX4</accession>
<dbReference type="CDD" id="cd00761">
    <property type="entry name" value="Glyco_tranf_GTA_type"/>
    <property type="match status" value="1"/>
</dbReference>
<dbReference type="EMBL" id="JBDPZN010000001">
    <property type="protein sequence ID" value="MEO3680741.1"/>
    <property type="molecule type" value="Genomic_DNA"/>
</dbReference>
<keyword evidence="2" id="KW-0808">Transferase</keyword>
<dbReference type="GO" id="GO:0016757">
    <property type="term" value="F:glycosyltransferase activity"/>
    <property type="evidence" value="ECO:0007669"/>
    <property type="project" value="UniProtKB-KW"/>
</dbReference>
<dbReference type="EC" id="2.4.-.-" evidence="2"/>
<evidence type="ECO:0000313" key="2">
    <source>
        <dbReference type="EMBL" id="MEO3680741.1"/>
    </source>
</evidence>
<keyword evidence="2" id="KW-0328">Glycosyltransferase</keyword>
<dbReference type="Proteomes" id="UP001477278">
    <property type="component" value="Unassembled WGS sequence"/>
</dbReference>
<reference evidence="2 3" key="1">
    <citation type="submission" date="2024-05" db="EMBL/GenBank/DDBJ databases">
        <title>Genome sequencing of Marine Estuary Bacteria, Shewanella vesiculosa and S. baltica, and Pseudomonas syringae.</title>
        <authorList>
            <person name="Gurung A."/>
            <person name="Maclea K.S."/>
        </authorList>
    </citation>
    <scope>NUCLEOTIDE SEQUENCE [LARGE SCALE GENOMIC DNA]</scope>
    <source>
        <strain evidence="2 3">1A</strain>
    </source>
</reference>
<dbReference type="Gene3D" id="3.90.550.10">
    <property type="entry name" value="Spore Coat Polysaccharide Biosynthesis Protein SpsA, Chain A"/>
    <property type="match status" value="1"/>
</dbReference>
<comment type="caution">
    <text evidence="2">The sequence shown here is derived from an EMBL/GenBank/DDBJ whole genome shotgun (WGS) entry which is preliminary data.</text>
</comment>
<protein>
    <submittedName>
        <fullName evidence="2">Glycosyltransferase</fullName>
        <ecNumber evidence="2">2.4.-.-</ecNumber>
    </submittedName>
</protein>
<name>A0ABV0FMX4_9GAMM</name>
<dbReference type="PANTHER" id="PTHR22916:SF3">
    <property type="entry name" value="UDP-GLCNAC:BETAGAL BETA-1,3-N-ACETYLGLUCOSAMINYLTRANSFERASE-LIKE PROTEIN 1"/>
    <property type="match status" value="1"/>
</dbReference>
<proteinExistence type="predicted"/>
<dbReference type="SUPFAM" id="SSF53448">
    <property type="entry name" value="Nucleotide-diphospho-sugar transferases"/>
    <property type="match status" value="1"/>
</dbReference>
<dbReference type="Pfam" id="PF00535">
    <property type="entry name" value="Glycos_transf_2"/>
    <property type="match status" value="1"/>
</dbReference>
<organism evidence="2 3">
    <name type="scientific">Shewanella vesiculosa</name>
    <dbReference type="NCBI Taxonomy" id="518738"/>
    <lineage>
        <taxon>Bacteria</taxon>
        <taxon>Pseudomonadati</taxon>
        <taxon>Pseudomonadota</taxon>
        <taxon>Gammaproteobacteria</taxon>
        <taxon>Alteromonadales</taxon>
        <taxon>Shewanellaceae</taxon>
        <taxon>Shewanella</taxon>
    </lineage>
</organism>